<dbReference type="Proteomes" id="UP001522868">
    <property type="component" value="Unassembled WGS sequence"/>
</dbReference>
<sequence length="346" mass="38849">MPYHHLEPKEDPTVLSFNETEFTAQTESLIALRPRIEELADRLVDEGYDTLLLVGAGGTYAQMWPYEHLARRTSRLTVRSAIAAELVVSGDALLGERTAAVFTSVSGTTEDSLRAIEHCASRGALTIGFTGLPDSPVAQRVDVALVSAPKAWPFDVQLLLLLGRVLSRRGEFADYDRLADELAVLPKVLVDVARQAEPVAAAFAEAHKDADYHFLIGGGNLWGFTYLYSMCILEEMQWLRTTRVHSAEFFHGSLELLEEDTSVIVFQGEDETRPLTDRAEAFAKRISRDVSVFDTRDYPLDGISPEFRGLLSPLVLDTVMDRVSKHLERVRDHSLDLRRYYRVMDY</sequence>
<accession>A0ABT0I3Q5</accession>
<feature type="domain" description="SIS" evidence="1">
    <location>
        <begin position="39"/>
        <end position="176"/>
    </location>
</feature>
<dbReference type="InterPro" id="IPR024713">
    <property type="entry name" value="Fructosamine_deglycase_FrlB"/>
</dbReference>
<dbReference type="PANTHER" id="PTHR10937:SF14">
    <property type="entry name" value="FRUCTOSELYSINE 6-PHOSPHATE DEGLYCASE"/>
    <property type="match status" value="1"/>
</dbReference>
<proteinExistence type="predicted"/>
<dbReference type="PANTHER" id="PTHR10937">
    <property type="entry name" value="GLUCOSAMINE--FRUCTOSE-6-PHOSPHATE AMINOTRANSFERASE, ISOMERIZING"/>
    <property type="match status" value="1"/>
</dbReference>
<dbReference type="PROSITE" id="PS51464">
    <property type="entry name" value="SIS"/>
    <property type="match status" value="1"/>
</dbReference>
<dbReference type="InterPro" id="IPR001347">
    <property type="entry name" value="SIS_dom"/>
</dbReference>
<dbReference type="EMBL" id="JALPTH010000001">
    <property type="protein sequence ID" value="MCK8675966.1"/>
    <property type="molecule type" value="Genomic_DNA"/>
</dbReference>
<dbReference type="Pfam" id="PF01380">
    <property type="entry name" value="SIS"/>
    <property type="match status" value="1"/>
</dbReference>
<dbReference type="SUPFAM" id="SSF53697">
    <property type="entry name" value="SIS domain"/>
    <property type="match status" value="1"/>
</dbReference>
<protein>
    <submittedName>
        <fullName evidence="2">SIS domain-containing protein</fullName>
    </submittedName>
</protein>
<organism evidence="2 3">
    <name type="scientific">Streptomyces lichenis</name>
    <dbReference type="NCBI Taxonomy" id="2306967"/>
    <lineage>
        <taxon>Bacteria</taxon>
        <taxon>Bacillati</taxon>
        <taxon>Actinomycetota</taxon>
        <taxon>Actinomycetes</taxon>
        <taxon>Kitasatosporales</taxon>
        <taxon>Streptomycetaceae</taxon>
        <taxon>Streptomyces</taxon>
    </lineage>
</organism>
<evidence type="ECO:0000313" key="3">
    <source>
        <dbReference type="Proteomes" id="UP001522868"/>
    </source>
</evidence>
<dbReference type="InterPro" id="IPR046348">
    <property type="entry name" value="SIS_dom_sf"/>
</dbReference>
<dbReference type="PIRSF" id="PIRSF009290">
    <property type="entry name" value="FrlB"/>
    <property type="match status" value="1"/>
</dbReference>
<name>A0ABT0I3Q5_9ACTN</name>
<evidence type="ECO:0000313" key="2">
    <source>
        <dbReference type="EMBL" id="MCK8675966.1"/>
    </source>
</evidence>
<dbReference type="Gene3D" id="3.40.50.10490">
    <property type="entry name" value="Glucose-6-phosphate isomerase like protein, domain 1"/>
    <property type="match status" value="2"/>
</dbReference>
<gene>
    <name evidence="2" type="ORF">M1O15_00765</name>
</gene>
<reference evidence="2 3" key="1">
    <citation type="submission" date="2022-04" db="EMBL/GenBank/DDBJ databases">
        <title>Streptomyces sp. nov. LCR6-01 isolated from Lichen of Dirinaria sp.</title>
        <authorList>
            <person name="Kanchanasin P."/>
            <person name="Tanasupawat S."/>
            <person name="Phongsopitanun W."/>
        </authorList>
    </citation>
    <scope>NUCLEOTIDE SEQUENCE [LARGE SCALE GENOMIC DNA]</scope>
    <source>
        <strain evidence="2 3">LCR6-01</strain>
    </source>
</reference>
<dbReference type="RefSeq" id="WP_248631160.1">
    <property type="nucleotide sequence ID" value="NZ_JALPTH010000001.1"/>
</dbReference>
<evidence type="ECO:0000259" key="1">
    <source>
        <dbReference type="PROSITE" id="PS51464"/>
    </source>
</evidence>
<comment type="caution">
    <text evidence="2">The sequence shown here is derived from an EMBL/GenBank/DDBJ whole genome shotgun (WGS) entry which is preliminary data.</text>
</comment>
<keyword evidence="3" id="KW-1185">Reference proteome</keyword>